<dbReference type="SUPFAM" id="SSF56112">
    <property type="entry name" value="Protein kinase-like (PK-like)"/>
    <property type="match status" value="1"/>
</dbReference>
<proteinExistence type="inferred from homology"/>
<dbReference type="Gene3D" id="3.30.200.20">
    <property type="entry name" value="Phosphorylase Kinase, domain 1"/>
    <property type="match status" value="1"/>
</dbReference>
<dbReference type="Gene3D" id="3.90.1200.10">
    <property type="match status" value="1"/>
</dbReference>
<organism evidence="3 4">
    <name type="scientific">Flavobacterium suaedae</name>
    <dbReference type="NCBI Taxonomy" id="1767027"/>
    <lineage>
        <taxon>Bacteria</taxon>
        <taxon>Pseudomonadati</taxon>
        <taxon>Bacteroidota</taxon>
        <taxon>Flavobacteriia</taxon>
        <taxon>Flavobacteriales</taxon>
        <taxon>Flavobacteriaceae</taxon>
        <taxon>Flavobacterium</taxon>
    </lineage>
</organism>
<evidence type="ECO:0000256" key="2">
    <source>
        <dbReference type="PIRNR" id="PIRNR006221"/>
    </source>
</evidence>
<keyword evidence="2" id="KW-0808">Transferase</keyword>
<evidence type="ECO:0000256" key="1">
    <source>
        <dbReference type="ARBA" id="ARBA00009460"/>
    </source>
</evidence>
<dbReference type="Proteomes" id="UP000615760">
    <property type="component" value="Unassembled WGS sequence"/>
</dbReference>
<evidence type="ECO:0000313" key="4">
    <source>
        <dbReference type="Proteomes" id="UP000615760"/>
    </source>
</evidence>
<dbReference type="PANTHER" id="PTHR12149:SF8">
    <property type="entry name" value="PROTEIN-RIBULOSAMINE 3-KINASE"/>
    <property type="match status" value="1"/>
</dbReference>
<sequence length="285" mass="32827">MQLVNILENDFDFKVNNLSTVHGGSINSAYLIDTTKGNYFLKVNDTHKYPQLFEKEANGLKTLQETSTFYIPKVIGYGNNEESQYLLLEWIEEGKPEKNTWQNFGEKLAFMHKQSEKSFGFAEDNYLGTYIQQNTLNKNWGEFYGLHRIMPMIKLIYQQGKIDTNTVKAAENFCKELNNIFPVEQPALLHGDLWSGNFIITKSGDAALIDPAIYYGHREMDIAMSKLFGGFSPEFYAAYNNTYVLEKGWEKRLPYAQLYPLLFHAWAFGGNYVTSCKQIVDQFVV</sequence>
<comment type="caution">
    <text evidence="3">The sequence shown here is derived from an EMBL/GenBank/DDBJ whole genome shotgun (WGS) entry which is preliminary data.</text>
</comment>
<dbReference type="InterPro" id="IPR016477">
    <property type="entry name" value="Fructo-/Ketosamine-3-kinase"/>
</dbReference>
<evidence type="ECO:0000313" key="3">
    <source>
        <dbReference type="EMBL" id="GGB86047.1"/>
    </source>
</evidence>
<dbReference type="InterPro" id="IPR011009">
    <property type="entry name" value="Kinase-like_dom_sf"/>
</dbReference>
<keyword evidence="4" id="KW-1185">Reference proteome</keyword>
<name>A0ABQ1K5U7_9FLAO</name>
<dbReference type="EMBL" id="BMJE01000009">
    <property type="protein sequence ID" value="GGB86047.1"/>
    <property type="molecule type" value="Genomic_DNA"/>
</dbReference>
<accession>A0ABQ1K5U7</accession>
<gene>
    <name evidence="3" type="ORF">GCM10007424_27620</name>
</gene>
<dbReference type="PANTHER" id="PTHR12149">
    <property type="entry name" value="FRUCTOSAMINE 3 KINASE-RELATED PROTEIN"/>
    <property type="match status" value="1"/>
</dbReference>
<keyword evidence="2" id="KW-0418">Kinase</keyword>
<dbReference type="PIRSF" id="PIRSF006221">
    <property type="entry name" value="Ketosamine-3-kinase"/>
    <property type="match status" value="1"/>
</dbReference>
<dbReference type="Pfam" id="PF03881">
    <property type="entry name" value="Fructosamin_kin"/>
    <property type="match status" value="1"/>
</dbReference>
<comment type="similarity">
    <text evidence="1 2">Belongs to the fructosamine kinase family.</text>
</comment>
<dbReference type="RefSeq" id="WP_188621910.1">
    <property type="nucleotide sequence ID" value="NZ_BMJE01000009.1"/>
</dbReference>
<protein>
    <submittedName>
        <fullName evidence="3">Aminoglycoside phosphotransferase</fullName>
    </submittedName>
</protein>
<reference evidence="4" key="1">
    <citation type="journal article" date="2019" name="Int. J. Syst. Evol. Microbiol.">
        <title>The Global Catalogue of Microorganisms (GCM) 10K type strain sequencing project: providing services to taxonomists for standard genome sequencing and annotation.</title>
        <authorList>
            <consortium name="The Broad Institute Genomics Platform"/>
            <consortium name="The Broad Institute Genome Sequencing Center for Infectious Disease"/>
            <person name="Wu L."/>
            <person name="Ma J."/>
        </authorList>
    </citation>
    <scope>NUCLEOTIDE SEQUENCE [LARGE SCALE GENOMIC DNA]</scope>
    <source>
        <strain evidence="4">CGMCC 1.15461</strain>
    </source>
</reference>